<dbReference type="EMBL" id="JBHSXI010000014">
    <property type="protein sequence ID" value="MFC6889965.1"/>
    <property type="molecule type" value="Genomic_DNA"/>
</dbReference>
<protein>
    <submittedName>
        <fullName evidence="1">DUF5793 family protein</fullName>
    </submittedName>
</protein>
<evidence type="ECO:0000313" key="1">
    <source>
        <dbReference type="EMBL" id="MFC6889965.1"/>
    </source>
</evidence>
<dbReference type="RefSeq" id="WP_379769329.1">
    <property type="nucleotide sequence ID" value="NZ_JBHSXI010000014.1"/>
</dbReference>
<organism evidence="1 2">
    <name type="scientific">Halorubrum trueperi</name>
    <dbReference type="NCBI Taxonomy" id="2004704"/>
    <lineage>
        <taxon>Archaea</taxon>
        <taxon>Methanobacteriati</taxon>
        <taxon>Methanobacteriota</taxon>
        <taxon>Stenosarchaea group</taxon>
        <taxon>Halobacteria</taxon>
        <taxon>Halobacteriales</taxon>
        <taxon>Haloferacaceae</taxon>
        <taxon>Halorubrum</taxon>
    </lineage>
</organism>
<dbReference type="Pfam" id="PF19106">
    <property type="entry name" value="DUF5793"/>
    <property type="match status" value="1"/>
</dbReference>
<dbReference type="AlphaFoldDB" id="A0ABD5UN66"/>
<keyword evidence="2" id="KW-1185">Reference proteome</keyword>
<name>A0ABD5UN66_9EURY</name>
<comment type="caution">
    <text evidence="1">The sequence shown here is derived from an EMBL/GenBank/DDBJ whole genome shotgun (WGS) entry which is preliminary data.</text>
</comment>
<dbReference type="Proteomes" id="UP001596333">
    <property type="component" value="Unassembled WGS sequence"/>
</dbReference>
<proteinExistence type="predicted"/>
<reference evidence="1 2" key="1">
    <citation type="journal article" date="2019" name="Int. J. Syst. Evol. Microbiol.">
        <title>The Global Catalogue of Microorganisms (GCM) 10K type strain sequencing project: providing services to taxonomists for standard genome sequencing and annotation.</title>
        <authorList>
            <consortium name="The Broad Institute Genomics Platform"/>
            <consortium name="The Broad Institute Genome Sequencing Center for Infectious Disease"/>
            <person name="Wu L."/>
            <person name="Ma J."/>
        </authorList>
    </citation>
    <scope>NUCLEOTIDE SEQUENCE [LARGE SCALE GENOMIC DNA]</scope>
    <source>
        <strain evidence="1 2">Y73</strain>
    </source>
</reference>
<dbReference type="InterPro" id="IPR043811">
    <property type="entry name" value="DUF5793"/>
</dbReference>
<sequence>MRHDTYDLDATNVDWIDAGDTPTQPILTIRYAGSPARLKERLMRSESSLLGAEEIDVTFRFQSPVSDAETHGVLAVSNNVTGDFVCEVGTDAAPIQKFVQAARRYAQATERDTAYAVRFWTDDGLTVAYEKGVLLVYGPNGILLRHDSLIPNGIEI</sequence>
<evidence type="ECO:0000313" key="2">
    <source>
        <dbReference type="Proteomes" id="UP001596333"/>
    </source>
</evidence>
<accession>A0ABD5UN66</accession>
<gene>
    <name evidence="1" type="ORF">ACFQEY_13215</name>
</gene>